<keyword evidence="1" id="KW-0732">Signal</keyword>
<dbReference type="EMBL" id="VTPC01002580">
    <property type="protein sequence ID" value="KAF2899857.1"/>
    <property type="molecule type" value="Genomic_DNA"/>
</dbReference>
<reference evidence="2" key="1">
    <citation type="submission" date="2019-08" db="EMBL/GenBank/DDBJ databases">
        <title>The genome of the North American firefly Photinus pyralis.</title>
        <authorList>
            <consortium name="Photinus pyralis genome working group"/>
            <person name="Fallon T.R."/>
            <person name="Sander Lower S.E."/>
            <person name="Weng J.-K."/>
        </authorList>
    </citation>
    <scope>NUCLEOTIDE SEQUENCE</scope>
    <source>
        <strain evidence="2">TRF0915ILg1</strain>
        <tissue evidence="2">Whole body</tissue>
    </source>
</reference>
<dbReference type="AlphaFoldDB" id="A0A8K0DBB0"/>
<evidence type="ECO:0000313" key="3">
    <source>
        <dbReference type="Proteomes" id="UP000801492"/>
    </source>
</evidence>
<organism evidence="2 3">
    <name type="scientific">Ignelater luminosus</name>
    <name type="common">Cucubano</name>
    <name type="synonym">Pyrophorus luminosus</name>
    <dbReference type="NCBI Taxonomy" id="2038154"/>
    <lineage>
        <taxon>Eukaryota</taxon>
        <taxon>Metazoa</taxon>
        <taxon>Ecdysozoa</taxon>
        <taxon>Arthropoda</taxon>
        <taxon>Hexapoda</taxon>
        <taxon>Insecta</taxon>
        <taxon>Pterygota</taxon>
        <taxon>Neoptera</taxon>
        <taxon>Endopterygota</taxon>
        <taxon>Coleoptera</taxon>
        <taxon>Polyphaga</taxon>
        <taxon>Elateriformia</taxon>
        <taxon>Elateroidea</taxon>
        <taxon>Elateridae</taxon>
        <taxon>Agrypninae</taxon>
        <taxon>Pyrophorini</taxon>
        <taxon>Ignelater</taxon>
    </lineage>
</organism>
<evidence type="ECO:0000313" key="2">
    <source>
        <dbReference type="EMBL" id="KAF2899857.1"/>
    </source>
</evidence>
<name>A0A8K0DBB0_IGNLU</name>
<comment type="caution">
    <text evidence="2">The sequence shown here is derived from an EMBL/GenBank/DDBJ whole genome shotgun (WGS) entry which is preliminary data.</text>
</comment>
<protein>
    <submittedName>
        <fullName evidence="2">Uncharacterized protein</fullName>
    </submittedName>
</protein>
<feature type="signal peptide" evidence="1">
    <location>
        <begin position="1"/>
        <end position="24"/>
    </location>
</feature>
<keyword evidence="3" id="KW-1185">Reference proteome</keyword>
<feature type="chain" id="PRO_5035444737" evidence="1">
    <location>
        <begin position="25"/>
        <end position="165"/>
    </location>
</feature>
<dbReference type="Proteomes" id="UP000801492">
    <property type="component" value="Unassembled WGS sequence"/>
</dbReference>
<accession>A0A8K0DBB0</accession>
<evidence type="ECO:0000256" key="1">
    <source>
        <dbReference type="SAM" id="SignalP"/>
    </source>
</evidence>
<gene>
    <name evidence="2" type="ORF">ILUMI_06327</name>
</gene>
<sequence>MNALYVTVCIPFLLVLAGFNHAHGFTTFGKTPTNQQTPQPPTPHVSAKSCGDHTDCNYMPHTSCVAEPRTPSRKSCLCGDNKPPANGVCHADRKGPSHRCTDSKECVDDAMCVPMSPGTGLQNQTVCKCVEGFVPNDAECSGADRMGLNAAMGILAVAALYRTLY</sequence>
<dbReference type="OrthoDB" id="8193455at2759"/>
<proteinExistence type="predicted"/>